<dbReference type="EMBL" id="CP008746">
    <property type="protein sequence ID" value="AKJ37896.1"/>
    <property type="molecule type" value="Genomic_DNA"/>
</dbReference>
<dbReference type="PATRIC" id="fig|796385.3.peg.1032"/>
<evidence type="ECO:0000313" key="2">
    <source>
        <dbReference type="Proteomes" id="UP000035331"/>
    </source>
</evidence>
<name>A0A0G3C7E0_METBA</name>
<reference evidence="2" key="1">
    <citation type="submission" date="2014-06" db="EMBL/GenBank/DDBJ databases">
        <title>The complete genome sequence of Methanosarcina barkeri CM1.</title>
        <authorList>
            <consortium name="Pastoral Greenhouse Gas Research Consortium"/>
            <person name="Lambie S.C."/>
            <person name="Leahy S.C."/>
            <person name="Kelly W.J."/>
            <person name="Li D."/>
            <person name="Reilly K."/>
            <person name="Attwood G.T."/>
            <person name="Altermann E."/>
        </authorList>
    </citation>
    <scope>NUCLEOTIDE SEQUENCE [LARGE SCALE GENOMIC DNA]</scope>
    <source>
        <strain evidence="2">CM1</strain>
    </source>
</reference>
<dbReference type="RefSeq" id="WP_048176175.1">
    <property type="nucleotide sequence ID" value="NZ_CP008746.1"/>
</dbReference>
<evidence type="ECO:0000313" key="1">
    <source>
        <dbReference type="EMBL" id="AKJ37896.1"/>
    </source>
</evidence>
<gene>
    <name evidence="1" type="ORF">MCM1_0820</name>
</gene>
<reference evidence="1 2" key="2">
    <citation type="journal article" date="2015" name="Stand. Genomic Sci.">
        <title>The complete genome sequence of the rumen methanogen Methanosarcina barkeri CM1.</title>
        <authorList>
            <person name="Lambie S.C."/>
            <person name="Kelly W.J."/>
            <person name="Leahy S.C."/>
            <person name="Li D."/>
            <person name="Reilly K."/>
            <person name="McAllister T.A."/>
            <person name="Valle E.R."/>
            <person name="Attwood G.T."/>
            <person name="Altermann E."/>
        </authorList>
    </citation>
    <scope>NUCLEOTIDE SEQUENCE [LARGE SCALE GENOMIC DNA]</scope>
    <source>
        <strain evidence="1 2">CM1</strain>
    </source>
</reference>
<accession>A0A0G3C7E0</accession>
<sequence>MYEPPNQFHCLDADVWIEIPNRVIGVTGNCYVGRDYIPKNGKTQYDVKVFVKKVKMEQENPDTLIKDNDLELSKSKSDDIGTLIVGSS</sequence>
<dbReference type="AlphaFoldDB" id="A0A0G3C7E0"/>
<organism evidence="1 2">
    <name type="scientific">Methanosarcina barkeri CM1</name>
    <dbReference type="NCBI Taxonomy" id="796385"/>
    <lineage>
        <taxon>Archaea</taxon>
        <taxon>Methanobacteriati</taxon>
        <taxon>Methanobacteriota</taxon>
        <taxon>Stenosarchaea group</taxon>
        <taxon>Methanomicrobia</taxon>
        <taxon>Methanosarcinales</taxon>
        <taxon>Methanosarcinaceae</taxon>
        <taxon>Methanosarcina</taxon>
    </lineage>
</organism>
<dbReference type="Proteomes" id="UP000035331">
    <property type="component" value="Chromosome"/>
</dbReference>
<protein>
    <submittedName>
        <fullName evidence="1">Uncharacterized protein</fullName>
    </submittedName>
</protein>
<dbReference type="GeneID" id="24884501"/>
<proteinExistence type="predicted"/>